<gene>
    <name evidence="1" type="ORF">SPELUC_LOCUS653</name>
</gene>
<keyword evidence="2" id="KW-1185">Reference proteome</keyword>
<proteinExistence type="predicted"/>
<accession>A0ACA9K322</accession>
<organism evidence="1 2">
    <name type="scientific">Cetraspora pellucida</name>
    <dbReference type="NCBI Taxonomy" id="1433469"/>
    <lineage>
        <taxon>Eukaryota</taxon>
        <taxon>Fungi</taxon>
        <taxon>Fungi incertae sedis</taxon>
        <taxon>Mucoromycota</taxon>
        <taxon>Glomeromycotina</taxon>
        <taxon>Glomeromycetes</taxon>
        <taxon>Diversisporales</taxon>
        <taxon>Gigasporaceae</taxon>
        <taxon>Cetraspora</taxon>
    </lineage>
</organism>
<evidence type="ECO:0000313" key="2">
    <source>
        <dbReference type="Proteomes" id="UP000789366"/>
    </source>
</evidence>
<name>A0ACA9K322_9GLOM</name>
<dbReference type="EMBL" id="CAJVPW010000269">
    <property type="protein sequence ID" value="CAG8448457.1"/>
    <property type="molecule type" value="Genomic_DNA"/>
</dbReference>
<protein>
    <submittedName>
        <fullName evidence="1">10126_t:CDS:1</fullName>
    </submittedName>
</protein>
<dbReference type="Proteomes" id="UP000789366">
    <property type="component" value="Unassembled WGS sequence"/>
</dbReference>
<feature type="non-terminal residue" evidence="1">
    <location>
        <position position="46"/>
    </location>
</feature>
<sequence length="46" mass="5213">MSLCKKLKDEQILSSKESDNNVLALFKFETGKSLQQKLVVANLYIP</sequence>
<evidence type="ECO:0000313" key="1">
    <source>
        <dbReference type="EMBL" id="CAG8448457.1"/>
    </source>
</evidence>
<reference evidence="1" key="1">
    <citation type="submission" date="2021-06" db="EMBL/GenBank/DDBJ databases">
        <authorList>
            <person name="Kallberg Y."/>
            <person name="Tangrot J."/>
            <person name="Rosling A."/>
        </authorList>
    </citation>
    <scope>NUCLEOTIDE SEQUENCE</scope>
    <source>
        <strain evidence="1">28 12/20/2015</strain>
    </source>
</reference>
<comment type="caution">
    <text evidence="1">The sequence shown here is derived from an EMBL/GenBank/DDBJ whole genome shotgun (WGS) entry which is preliminary data.</text>
</comment>